<comment type="caution">
    <text evidence="1">The sequence shown here is derived from an EMBL/GenBank/DDBJ whole genome shotgun (WGS) entry which is preliminary data.</text>
</comment>
<evidence type="ECO:0000313" key="1">
    <source>
        <dbReference type="EMBL" id="OIQ85241.1"/>
    </source>
</evidence>
<name>A0A1J5QNS7_9ZZZZ</name>
<dbReference type="EMBL" id="MLJW01000558">
    <property type="protein sequence ID" value="OIQ85241.1"/>
    <property type="molecule type" value="Genomic_DNA"/>
</dbReference>
<evidence type="ECO:0008006" key="2">
    <source>
        <dbReference type="Google" id="ProtNLM"/>
    </source>
</evidence>
<proteinExistence type="predicted"/>
<accession>A0A1J5QNS7</accession>
<sequence length="94" mass="10140">MASITERIPVLVTPKEKARIASKARRAGVSMGEYLRRAAASFTPADDDELLEGMIAQMVKTTARADAAIDAALAHVRASEKRIAAMEAHAREPH</sequence>
<gene>
    <name evidence="1" type="ORF">GALL_329160</name>
</gene>
<protein>
    <recommendedName>
        <fullName evidence="2">Ribbon-helix-helix protein CopG domain-containing protein</fullName>
    </recommendedName>
</protein>
<dbReference type="Pfam" id="PF21983">
    <property type="entry name" value="NikA-like"/>
    <property type="match status" value="1"/>
</dbReference>
<dbReference type="AlphaFoldDB" id="A0A1J5QNS7"/>
<dbReference type="InterPro" id="IPR053842">
    <property type="entry name" value="NikA-like"/>
</dbReference>
<reference evidence="1" key="1">
    <citation type="submission" date="2016-10" db="EMBL/GenBank/DDBJ databases">
        <title>Sequence of Gallionella enrichment culture.</title>
        <authorList>
            <person name="Poehlein A."/>
            <person name="Muehling M."/>
            <person name="Daniel R."/>
        </authorList>
    </citation>
    <scope>NUCLEOTIDE SEQUENCE</scope>
</reference>
<organism evidence="1">
    <name type="scientific">mine drainage metagenome</name>
    <dbReference type="NCBI Taxonomy" id="410659"/>
    <lineage>
        <taxon>unclassified sequences</taxon>
        <taxon>metagenomes</taxon>
        <taxon>ecological metagenomes</taxon>
    </lineage>
</organism>